<feature type="transmembrane region" description="Helical" evidence="7">
    <location>
        <begin position="223"/>
        <end position="249"/>
    </location>
</feature>
<comment type="similarity">
    <text evidence="7">Belongs to the binding-protein-dependent transport system permease family.</text>
</comment>
<evidence type="ECO:0000256" key="2">
    <source>
        <dbReference type="ARBA" id="ARBA00022448"/>
    </source>
</evidence>
<organism evidence="9 10">
    <name type="scientific">Lentzea flava</name>
    <dbReference type="NCBI Taxonomy" id="103732"/>
    <lineage>
        <taxon>Bacteria</taxon>
        <taxon>Bacillati</taxon>
        <taxon>Actinomycetota</taxon>
        <taxon>Actinomycetes</taxon>
        <taxon>Pseudonocardiales</taxon>
        <taxon>Pseudonocardiaceae</taxon>
        <taxon>Lentzea</taxon>
    </lineage>
</organism>
<evidence type="ECO:0000313" key="10">
    <source>
        <dbReference type="Proteomes" id="UP000649573"/>
    </source>
</evidence>
<evidence type="ECO:0000256" key="1">
    <source>
        <dbReference type="ARBA" id="ARBA00004651"/>
    </source>
</evidence>
<evidence type="ECO:0000256" key="7">
    <source>
        <dbReference type="RuleBase" id="RU363032"/>
    </source>
</evidence>
<feature type="transmembrane region" description="Helical" evidence="7">
    <location>
        <begin position="273"/>
        <end position="299"/>
    </location>
</feature>
<dbReference type="EMBL" id="BMRE01000003">
    <property type="protein sequence ID" value="GGU22936.1"/>
    <property type="molecule type" value="Genomic_DNA"/>
</dbReference>
<name>A0ABQ2UD18_9PSEU</name>
<feature type="transmembrane region" description="Helical" evidence="7">
    <location>
        <begin position="171"/>
        <end position="189"/>
    </location>
</feature>
<dbReference type="RefSeq" id="WP_189252727.1">
    <property type="nucleotide sequence ID" value="NZ_BMRE01000003.1"/>
</dbReference>
<protein>
    <submittedName>
        <fullName evidence="9">ABC transporter permease</fullName>
    </submittedName>
</protein>
<sequence length="307" mass="31936">MRELLTSLGLLVLLSFAVFVGVDLLPGDPVTARLGATASPARIAEVRAHLGLDRPVLERYGSWVVGVLQGDLGVSASGRPVASMLSDRVGNSVLLSVVTLVLLVPLSFGLAVWAAWQRSADRVISGGALLLVSVPEFVVAGALVLVFAVSLRWLPAVSLVPVGSSPLSTPSVLVLPVLSLLLVGLAYAVRVIRSSAVGVLASPHVEFMWLNGASRRDVLRQAVLPAVLPVAVQVWLVTGVGFVGGAVLVEKMFGYPGIGELLVSSVRTGDLPVVQALVLIIGAAMLGALVLADWAVVLLTPRLRVAR</sequence>
<dbReference type="PANTHER" id="PTHR43163:SF3">
    <property type="entry name" value="PEPTIDE ABC TRANSPORTER PERMEASE PROTEIN"/>
    <property type="match status" value="1"/>
</dbReference>
<dbReference type="PROSITE" id="PS50928">
    <property type="entry name" value="ABC_TM1"/>
    <property type="match status" value="1"/>
</dbReference>
<dbReference type="SUPFAM" id="SSF161098">
    <property type="entry name" value="MetI-like"/>
    <property type="match status" value="1"/>
</dbReference>
<keyword evidence="6 7" id="KW-0472">Membrane</keyword>
<dbReference type="Gene3D" id="1.10.3720.10">
    <property type="entry name" value="MetI-like"/>
    <property type="match status" value="1"/>
</dbReference>
<dbReference type="CDD" id="cd06261">
    <property type="entry name" value="TM_PBP2"/>
    <property type="match status" value="1"/>
</dbReference>
<keyword evidence="5 7" id="KW-1133">Transmembrane helix</keyword>
<comment type="caution">
    <text evidence="9">The sequence shown here is derived from an EMBL/GenBank/DDBJ whole genome shotgun (WGS) entry which is preliminary data.</text>
</comment>
<gene>
    <name evidence="9" type="ORF">GCM10010178_13720</name>
</gene>
<comment type="subcellular location">
    <subcellularLocation>
        <location evidence="1 7">Cell membrane</location>
        <topology evidence="1 7">Multi-pass membrane protein</topology>
    </subcellularLocation>
</comment>
<keyword evidence="10" id="KW-1185">Reference proteome</keyword>
<evidence type="ECO:0000256" key="5">
    <source>
        <dbReference type="ARBA" id="ARBA00022989"/>
    </source>
</evidence>
<dbReference type="Pfam" id="PF00528">
    <property type="entry name" value="BPD_transp_1"/>
    <property type="match status" value="1"/>
</dbReference>
<dbReference type="InterPro" id="IPR000515">
    <property type="entry name" value="MetI-like"/>
</dbReference>
<reference evidence="10" key="1">
    <citation type="journal article" date="2019" name="Int. J. Syst. Evol. Microbiol.">
        <title>The Global Catalogue of Microorganisms (GCM) 10K type strain sequencing project: providing services to taxonomists for standard genome sequencing and annotation.</title>
        <authorList>
            <consortium name="The Broad Institute Genomics Platform"/>
            <consortium name="The Broad Institute Genome Sequencing Center for Infectious Disease"/>
            <person name="Wu L."/>
            <person name="Ma J."/>
        </authorList>
    </citation>
    <scope>NUCLEOTIDE SEQUENCE [LARGE SCALE GENOMIC DNA]</scope>
    <source>
        <strain evidence="10">JCM 3296</strain>
    </source>
</reference>
<keyword evidence="3" id="KW-1003">Cell membrane</keyword>
<dbReference type="PANTHER" id="PTHR43163">
    <property type="entry name" value="DIPEPTIDE TRANSPORT SYSTEM PERMEASE PROTEIN DPPB-RELATED"/>
    <property type="match status" value="1"/>
</dbReference>
<feature type="transmembrane region" description="Helical" evidence="7">
    <location>
        <begin position="93"/>
        <end position="116"/>
    </location>
</feature>
<dbReference type="Proteomes" id="UP000649573">
    <property type="component" value="Unassembled WGS sequence"/>
</dbReference>
<feature type="domain" description="ABC transmembrane type-1" evidence="8">
    <location>
        <begin position="89"/>
        <end position="292"/>
    </location>
</feature>
<evidence type="ECO:0000256" key="6">
    <source>
        <dbReference type="ARBA" id="ARBA00023136"/>
    </source>
</evidence>
<evidence type="ECO:0000313" key="9">
    <source>
        <dbReference type="EMBL" id="GGU22936.1"/>
    </source>
</evidence>
<evidence type="ECO:0000256" key="4">
    <source>
        <dbReference type="ARBA" id="ARBA00022692"/>
    </source>
</evidence>
<keyword evidence="4 7" id="KW-0812">Transmembrane</keyword>
<dbReference type="InterPro" id="IPR035906">
    <property type="entry name" value="MetI-like_sf"/>
</dbReference>
<keyword evidence="2 7" id="KW-0813">Transport</keyword>
<proteinExistence type="inferred from homology"/>
<evidence type="ECO:0000259" key="8">
    <source>
        <dbReference type="PROSITE" id="PS50928"/>
    </source>
</evidence>
<evidence type="ECO:0000256" key="3">
    <source>
        <dbReference type="ARBA" id="ARBA00022475"/>
    </source>
</evidence>
<feature type="transmembrane region" description="Helical" evidence="7">
    <location>
        <begin position="128"/>
        <end position="151"/>
    </location>
</feature>
<dbReference type="Pfam" id="PF19300">
    <property type="entry name" value="BPD_transp_1_N"/>
    <property type="match status" value="1"/>
</dbReference>
<accession>A0ABQ2UD18</accession>
<dbReference type="InterPro" id="IPR045621">
    <property type="entry name" value="BPD_transp_1_N"/>
</dbReference>